<sequence length="40" mass="4559">MFIYITLTFPVSARLGCQKWVCRTRSNAVMLQGLGIEVVR</sequence>
<accession>A0A8S5TRF4</accession>
<protein>
    <submittedName>
        <fullName evidence="1">Uncharacterized protein</fullName>
    </submittedName>
</protein>
<dbReference type="EMBL" id="BK015908">
    <property type="protein sequence ID" value="DAF84760.1"/>
    <property type="molecule type" value="Genomic_DNA"/>
</dbReference>
<proteinExistence type="predicted"/>
<name>A0A8S5TRF4_9CAUD</name>
<evidence type="ECO:0000313" key="1">
    <source>
        <dbReference type="EMBL" id="DAF84760.1"/>
    </source>
</evidence>
<organism evidence="1">
    <name type="scientific">Siphoviridae sp. ctss15</name>
    <dbReference type="NCBI Taxonomy" id="2825699"/>
    <lineage>
        <taxon>Viruses</taxon>
        <taxon>Duplodnaviria</taxon>
        <taxon>Heunggongvirae</taxon>
        <taxon>Uroviricota</taxon>
        <taxon>Caudoviricetes</taxon>
    </lineage>
</organism>
<reference evidence="1" key="1">
    <citation type="journal article" date="2021" name="Proc. Natl. Acad. Sci. U.S.A.">
        <title>A Catalog of Tens of Thousands of Viruses from Human Metagenomes Reveals Hidden Associations with Chronic Diseases.</title>
        <authorList>
            <person name="Tisza M.J."/>
            <person name="Buck C.B."/>
        </authorList>
    </citation>
    <scope>NUCLEOTIDE SEQUENCE</scope>
    <source>
        <strain evidence="1">Ctss15</strain>
    </source>
</reference>